<dbReference type="InterPro" id="IPR002121">
    <property type="entry name" value="HRDC_dom"/>
</dbReference>
<dbReference type="RefSeq" id="WP_101627811.1">
    <property type="nucleotide sequence ID" value="NZ_PKKJ01000002.1"/>
</dbReference>
<protein>
    <submittedName>
        <fullName evidence="2">Ribonuclease D</fullName>
    </submittedName>
</protein>
<gene>
    <name evidence="2" type="ORF">CYJ25_03460</name>
</gene>
<dbReference type="SUPFAM" id="SSF53098">
    <property type="entry name" value="Ribonuclease H-like"/>
    <property type="match status" value="1"/>
</dbReference>
<dbReference type="GO" id="GO:0008408">
    <property type="term" value="F:3'-5' exonuclease activity"/>
    <property type="evidence" value="ECO:0007669"/>
    <property type="project" value="InterPro"/>
</dbReference>
<dbReference type="InterPro" id="IPR036397">
    <property type="entry name" value="RNaseH_sf"/>
</dbReference>
<dbReference type="EMBL" id="PKKJ01000002">
    <property type="protein sequence ID" value="PKY66599.1"/>
    <property type="molecule type" value="Genomic_DNA"/>
</dbReference>
<dbReference type="GO" id="GO:0000166">
    <property type="term" value="F:nucleotide binding"/>
    <property type="evidence" value="ECO:0007669"/>
    <property type="project" value="InterPro"/>
</dbReference>
<feature type="domain" description="HRDC" evidence="1">
    <location>
        <begin position="232"/>
        <end position="312"/>
    </location>
</feature>
<dbReference type="CDD" id="cd06142">
    <property type="entry name" value="RNaseD_exo"/>
    <property type="match status" value="1"/>
</dbReference>
<dbReference type="Pfam" id="PF01612">
    <property type="entry name" value="DNA_pol_A_exo1"/>
    <property type="match status" value="1"/>
</dbReference>
<dbReference type="GO" id="GO:0006139">
    <property type="term" value="P:nucleobase-containing compound metabolic process"/>
    <property type="evidence" value="ECO:0007669"/>
    <property type="project" value="InterPro"/>
</dbReference>
<dbReference type="SMART" id="SM00474">
    <property type="entry name" value="35EXOc"/>
    <property type="match status" value="1"/>
</dbReference>
<comment type="caution">
    <text evidence="2">The sequence shown here is derived from an EMBL/GenBank/DDBJ whole genome shotgun (WGS) entry which is preliminary data.</text>
</comment>
<dbReference type="PANTHER" id="PTHR47649:SF1">
    <property type="entry name" value="RIBONUCLEASE D"/>
    <property type="match status" value="1"/>
</dbReference>
<dbReference type="InterPro" id="IPR044876">
    <property type="entry name" value="HRDC_dom_sf"/>
</dbReference>
<dbReference type="Proteomes" id="UP000234545">
    <property type="component" value="Unassembled WGS sequence"/>
</dbReference>
<evidence type="ECO:0000313" key="3">
    <source>
        <dbReference type="Proteomes" id="UP000234545"/>
    </source>
</evidence>
<dbReference type="InterPro" id="IPR041605">
    <property type="entry name" value="Exo_C"/>
</dbReference>
<dbReference type="SMART" id="SM00341">
    <property type="entry name" value="HRDC"/>
    <property type="match status" value="1"/>
</dbReference>
<organism evidence="2 3">
    <name type="scientific">Schaalia turicensis</name>
    <dbReference type="NCBI Taxonomy" id="131111"/>
    <lineage>
        <taxon>Bacteria</taxon>
        <taxon>Bacillati</taxon>
        <taxon>Actinomycetota</taxon>
        <taxon>Actinomycetes</taxon>
        <taxon>Actinomycetales</taxon>
        <taxon>Actinomycetaceae</taxon>
        <taxon>Schaalia</taxon>
    </lineage>
</organism>
<evidence type="ECO:0000313" key="2">
    <source>
        <dbReference type="EMBL" id="PKY66599.1"/>
    </source>
</evidence>
<dbReference type="PROSITE" id="PS50967">
    <property type="entry name" value="HRDC"/>
    <property type="match status" value="1"/>
</dbReference>
<name>A0A2I1I671_9ACTO</name>
<dbReference type="Gene3D" id="3.30.420.10">
    <property type="entry name" value="Ribonuclease H-like superfamily/Ribonuclease H"/>
    <property type="match status" value="1"/>
</dbReference>
<dbReference type="InterPro" id="IPR012337">
    <property type="entry name" value="RNaseH-like_sf"/>
</dbReference>
<proteinExistence type="predicted"/>
<dbReference type="Pfam" id="PF00570">
    <property type="entry name" value="HRDC"/>
    <property type="match status" value="1"/>
</dbReference>
<dbReference type="AlphaFoldDB" id="A0A2I1I671"/>
<reference evidence="2 3" key="1">
    <citation type="submission" date="2017-12" db="EMBL/GenBank/DDBJ databases">
        <title>Phylogenetic diversity of female urinary microbiome.</title>
        <authorList>
            <person name="Thomas-White K."/>
            <person name="Wolfe A.J."/>
        </authorList>
    </citation>
    <scope>NUCLEOTIDE SEQUENCE [LARGE SCALE GENOMIC DNA]</scope>
    <source>
        <strain evidence="2 3">UMB0250</strain>
    </source>
</reference>
<dbReference type="Gene3D" id="1.10.150.80">
    <property type="entry name" value="HRDC domain"/>
    <property type="match status" value="2"/>
</dbReference>
<accession>A0A2I1I671</accession>
<sequence>MHIHHTGGLPDGDTDSPELIVTPREGVPSVIDTADALDHARRNLEQGLTPIALDVERAQGFRYGNDPYLVQIRREDVGTFLIDTAALPDLSSLQAGVNDVWLLHDALQDLPNLRQVGLNPPSLFDTEVGARLLGLKKFGLAAVCEQVLGLGLVKDHQASNWSVRPLSKDWLRYAALDVELLTELYRRLSIQLNDAGRWEWMEEECDYLAHLDPPAPKRDRWRNLPGAGKIRGRRNLGVLKALWEAREEIAQELDKAPGRLVRNAALVQAALNPPRNKRMLLSISEFRSPVARQYADRWLRAIRLAETANEDELPPLRLPHRPGSVPEARNWGRIDPDAAARLAAVRGAMTELSEEIGIAPEVILEPRIQRYLAWAPLDPKRPSGDEIEQRMFDKGARDWQMDLCLDPIADVLE</sequence>
<dbReference type="InterPro" id="IPR051086">
    <property type="entry name" value="RNase_D-like"/>
</dbReference>
<evidence type="ECO:0000259" key="1">
    <source>
        <dbReference type="PROSITE" id="PS50967"/>
    </source>
</evidence>
<dbReference type="PANTHER" id="PTHR47649">
    <property type="entry name" value="RIBONUCLEASE D"/>
    <property type="match status" value="1"/>
</dbReference>
<dbReference type="InterPro" id="IPR002562">
    <property type="entry name" value="3'-5'_exonuclease_dom"/>
</dbReference>
<dbReference type="SUPFAM" id="SSF47819">
    <property type="entry name" value="HRDC-like"/>
    <property type="match status" value="1"/>
</dbReference>
<dbReference type="OrthoDB" id="144122at2"/>
<dbReference type="InterPro" id="IPR010997">
    <property type="entry name" value="HRDC-like_sf"/>
</dbReference>
<dbReference type="Pfam" id="PF18305">
    <property type="entry name" value="DNA_pol_A_exoN"/>
    <property type="match status" value="1"/>
</dbReference>
<dbReference type="GO" id="GO:0003676">
    <property type="term" value="F:nucleic acid binding"/>
    <property type="evidence" value="ECO:0007669"/>
    <property type="project" value="InterPro"/>
</dbReference>